<dbReference type="Proteomes" id="UP000027238">
    <property type="component" value="Unassembled WGS sequence"/>
</dbReference>
<name>A0A066XB75_COLSU</name>
<evidence type="ECO:0000313" key="1">
    <source>
        <dbReference type="EMBL" id="KDN66443.1"/>
    </source>
</evidence>
<sequence>MASRRQKSKVKKTITAGINCKNERSGDAGNDVDHATQQETMMQSQSTEKAPGENFFHRLPIEIRQMVYGLAVVEEDAIYPVQVEARANKFHGGKTAAKVFTSLLLTCRRFYEELLSRPDFYRSPTLYLCMRSDGNDWRRVRTASVLHFQISIWKDLAENTPLISGLGVSADHANIRFFGEHGFINTNATLVKEAQRLNTCILDLVIQRSPKYTIENPIIGSRLHEALLGSHLDVYGDNRVGQSHQSGMVSRGTRSRNLRAKQVSSNGVLPRVAQNPKYIEVSEDEDDIGEA</sequence>
<protein>
    <submittedName>
        <fullName evidence="1">Uncharacterized protein</fullName>
    </submittedName>
</protein>
<dbReference type="HOGENOM" id="CLU_771619_0_0_1"/>
<dbReference type="eggNOG" id="ENOG502T64W">
    <property type="taxonomic scope" value="Eukaryota"/>
</dbReference>
<dbReference type="OMA" id="TAGINCK"/>
<comment type="caution">
    <text evidence="1">The sequence shown here is derived from an EMBL/GenBank/DDBJ whole genome shotgun (WGS) entry which is preliminary data.</text>
</comment>
<keyword evidence="2" id="KW-1185">Reference proteome</keyword>
<accession>A0A066XB75</accession>
<dbReference type="AlphaFoldDB" id="A0A066XB75"/>
<proteinExistence type="predicted"/>
<dbReference type="EMBL" id="JMSE01000933">
    <property type="protein sequence ID" value="KDN66443.1"/>
    <property type="molecule type" value="Genomic_DNA"/>
</dbReference>
<reference evidence="2" key="1">
    <citation type="journal article" date="2014" name="Genome Announc.">
        <title>Draft genome sequence of Colletotrichum sublineola, a destructive pathogen of cultivated sorghum.</title>
        <authorList>
            <person name="Baroncelli R."/>
            <person name="Sanz-Martin J.M."/>
            <person name="Rech G.E."/>
            <person name="Sukno S.A."/>
            <person name="Thon M.R."/>
        </authorList>
    </citation>
    <scope>NUCLEOTIDE SEQUENCE [LARGE SCALE GENOMIC DNA]</scope>
    <source>
        <strain evidence="2">TX430BB</strain>
    </source>
</reference>
<evidence type="ECO:0000313" key="2">
    <source>
        <dbReference type="Proteomes" id="UP000027238"/>
    </source>
</evidence>
<gene>
    <name evidence="1" type="ORF">CSUB01_03028</name>
</gene>
<dbReference type="OrthoDB" id="4842174at2759"/>
<organism evidence="1 2">
    <name type="scientific">Colletotrichum sublineola</name>
    <name type="common">Sorghum anthracnose fungus</name>
    <dbReference type="NCBI Taxonomy" id="1173701"/>
    <lineage>
        <taxon>Eukaryota</taxon>
        <taxon>Fungi</taxon>
        <taxon>Dikarya</taxon>
        <taxon>Ascomycota</taxon>
        <taxon>Pezizomycotina</taxon>
        <taxon>Sordariomycetes</taxon>
        <taxon>Hypocreomycetidae</taxon>
        <taxon>Glomerellales</taxon>
        <taxon>Glomerellaceae</taxon>
        <taxon>Colletotrichum</taxon>
        <taxon>Colletotrichum graminicola species complex</taxon>
    </lineage>
</organism>